<evidence type="ECO:0000313" key="3">
    <source>
        <dbReference type="EMBL" id="KPL70027.1"/>
    </source>
</evidence>
<comment type="caution">
    <text evidence="3">The sequence shown here is derived from an EMBL/GenBank/DDBJ whole genome shotgun (WGS) entry which is preliminary data.</text>
</comment>
<dbReference type="Proteomes" id="UP000050417">
    <property type="component" value="Unassembled WGS sequence"/>
</dbReference>
<dbReference type="PANTHER" id="PTHR34136:SF1">
    <property type="entry name" value="UDP-N-ACETYL-D-MANNOSAMINURONIC ACID TRANSFERASE"/>
    <property type="match status" value="1"/>
</dbReference>
<name>A0A0P6XG45_9CHLR</name>
<keyword evidence="2" id="KW-0808">Transferase</keyword>
<keyword evidence="1" id="KW-0328">Glycosyltransferase</keyword>
<gene>
    <name evidence="3" type="ORF">ADN00_18355</name>
</gene>
<dbReference type="STRING" id="1134406.ADN00_18355"/>
<sequence>MGVKKPSESPPLFPRHNILGVAISAINMQDALTTIRGWVEREEPNYVCVTPAHAVMECVKDGGLRPVYNQAGLVTPDGMAIVWLLKLAGFSRVNRVYGPDLLRAVCAESLSRGWRHYFFGGAPQVTERLVARLRGGFPGLQVAGWDCPAFEGFDAAQEAAAIERIRESKADIVWVALGSPRQERWMAENYRRCGGVLVGVGAAFDFLSGNKPQAPRWMQRAGLEWLFRLASEPRRLWRRYLQYPRFVWLVFLQRLGLRKFPV</sequence>
<evidence type="ECO:0000256" key="2">
    <source>
        <dbReference type="ARBA" id="ARBA00022679"/>
    </source>
</evidence>
<dbReference type="PATRIC" id="fig|1134406.4.peg.2978"/>
<dbReference type="Pfam" id="PF03808">
    <property type="entry name" value="Glyco_tran_WecG"/>
    <property type="match status" value="1"/>
</dbReference>
<dbReference type="CDD" id="cd06533">
    <property type="entry name" value="Glyco_transf_WecG_TagA"/>
    <property type="match status" value="1"/>
</dbReference>
<protein>
    <recommendedName>
        <fullName evidence="5">Glycosyl transferase</fullName>
    </recommendedName>
</protein>
<reference evidence="3 4" key="1">
    <citation type="submission" date="2015-07" db="EMBL/GenBank/DDBJ databases">
        <title>Genome sequence of Ornatilinea apprima DSM 23815.</title>
        <authorList>
            <person name="Hemp J."/>
            <person name="Ward L.M."/>
            <person name="Pace L.A."/>
            <person name="Fischer W.W."/>
        </authorList>
    </citation>
    <scope>NUCLEOTIDE SEQUENCE [LARGE SCALE GENOMIC DNA]</scope>
    <source>
        <strain evidence="3 4">P3M-1</strain>
    </source>
</reference>
<dbReference type="PANTHER" id="PTHR34136">
    <property type="match status" value="1"/>
</dbReference>
<evidence type="ECO:0000256" key="1">
    <source>
        <dbReference type="ARBA" id="ARBA00022676"/>
    </source>
</evidence>
<dbReference type="InterPro" id="IPR004629">
    <property type="entry name" value="WecG_TagA_CpsF"/>
</dbReference>
<dbReference type="EMBL" id="LGCL01000045">
    <property type="protein sequence ID" value="KPL70027.1"/>
    <property type="molecule type" value="Genomic_DNA"/>
</dbReference>
<accession>A0A0P6XG45</accession>
<proteinExistence type="predicted"/>
<dbReference type="NCBIfam" id="TIGR00696">
    <property type="entry name" value="wecG_tagA_cpsF"/>
    <property type="match status" value="1"/>
</dbReference>
<evidence type="ECO:0000313" key="4">
    <source>
        <dbReference type="Proteomes" id="UP000050417"/>
    </source>
</evidence>
<evidence type="ECO:0008006" key="5">
    <source>
        <dbReference type="Google" id="ProtNLM"/>
    </source>
</evidence>
<keyword evidence="4" id="KW-1185">Reference proteome</keyword>
<dbReference type="OrthoDB" id="9771846at2"/>
<organism evidence="3 4">
    <name type="scientific">Ornatilinea apprima</name>
    <dbReference type="NCBI Taxonomy" id="1134406"/>
    <lineage>
        <taxon>Bacteria</taxon>
        <taxon>Bacillati</taxon>
        <taxon>Chloroflexota</taxon>
        <taxon>Anaerolineae</taxon>
        <taxon>Anaerolineales</taxon>
        <taxon>Anaerolineaceae</taxon>
        <taxon>Ornatilinea</taxon>
    </lineage>
</organism>
<dbReference type="GO" id="GO:0016758">
    <property type="term" value="F:hexosyltransferase activity"/>
    <property type="evidence" value="ECO:0007669"/>
    <property type="project" value="TreeGrafter"/>
</dbReference>
<dbReference type="AlphaFoldDB" id="A0A0P6XG45"/>